<keyword evidence="2" id="KW-0472">Membrane</keyword>
<accession>Q6CRE0</accession>
<dbReference type="FunCoup" id="Q6CRE0">
    <property type="interactions" value="28"/>
</dbReference>
<feature type="domain" description="FAS1" evidence="3">
    <location>
        <begin position="183"/>
        <end position="323"/>
    </location>
</feature>
<dbReference type="PANTHER" id="PTHR10900:SF125">
    <property type="entry name" value="FAS1 DOMAIN-CONTAINING PROTEIN YLR001C"/>
    <property type="match status" value="1"/>
</dbReference>
<gene>
    <name evidence="4" type="ORF">KLLA0_D09801g</name>
</gene>
<feature type="domain" description="FAS1" evidence="3">
    <location>
        <begin position="36"/>
        <end position="163"/>
    </location>
</feature>
<dbReference type="Proteomes" id="UP000000598">
    <property type="component" value="Chromosome D"/>
</dbReference>
<proteinExistence type="predicted"/>
<dbReference type="KEGG" id="kla:KLLA0_D09801g"/>
<dbReference type="GeneID" id="2893273"/>
<evidence type="ECO:0000313" key="5">
    <source>
        <dbReference type="Proteomes" id="UP000000598"/>
    </source>
</evidence>
<keyword evidence="2" id="KW-0812">Transmembrane</keyword>
<organism evidence="4 5">
    <name type="scientific">Kluyveromyces lactis (strain ATCC 8585 / CBS 2359 / DSM 70799 / NBRC 1267 / NRRL Y-1140 / WM37)</name>
    <name type="common">Yeast</name>
    <name type="synonym">Candida sphaerica</name>
    <dbReference type="NCBI Taxonomy" id="284590"/>
    <lineage>
        <taxon>Eukaryota</taxon>
        <taxon>Fungi</taxon>
        <taxon>Dikarya</taxon>
        <taxon>Ascomycota</taxon>
        <taxon>Saccharomycotina</taxon>
        <taxon>Saccharomycetes</taxon>
        <taxon>Saccharomycetales</taxon>
        <taxon>Saccharomycetaceae</taxon>
        <taxon>Kluyveromyces</taxon>
    </lineage>
</organism>
<feature type="region of interest" description="Disordered" evidence="1">
    <location>
        <begin position="800"/>
        <end position="876"/>
    </location>
</feature>
<feature type="transmembrane region" description="Helical" evidence="2">
    <location>
        <begin position="768"/>
        <end position="794"/>
    </location>
</feature>
<sequence>MKVSLIYQLFSLFVISPFVGIVLFAAAFGDDDDFPFSTVIDILSQNPEFSTFLRLIQREGHVPTLNAMDNYTLFAPVNSAFIDDDESSIGADFVLENYILSDDVLIISNIAPGTYLLQSESYPMSLYKGNDGKSALNDVIHIVDPNLSPNFQNATVHGIDAFIKKPPTLYDLVSSHVDTEREPITLMKHLIESSYQDIDSMEVDRFKLQPFVNGSTIFLPTDKALRKFFNDIELSYLFDLSDSEFTVPARKQDIEVLIKKITVNKLFGGVIRQNDDIIENKNGEPLTVFSKNKGRDLVVNGSAALMSNLIYDQGIVHVVSDLPIVDTDLDFNAEKYLMGLNASSFVEELYIREFQRLIEDPNTEQTIFVTKDALFESSAAGGLSKAQLLYHFIEHKVNLTDDFKDGVFPTRLYESMYCSSNKKLGGKCQRMKISKFGEHLYLNEKFHVLNLDPILIDNTMIYIVDDNLMLPGDLIPSVNPFFHCSKSLKFLQQLNLLDLKPNKEGYTLLLPCFNSWSEMQLVTDYLQRNISAMNILMKNYVLNGLIYSDDSNNTMNTTNLYGEEVLVEIGTSNSSTDYLPLSLSTVDHEIELKKSFDMIFNQGVVHPVNEVFFPENLDIHLRHLIETIGTYDFLVFLEKYPEFNDILTGSAPYSLLIPTQRSLLMEGIDLNYTKLEKFLKLHILPENQTSLLLECADKIDTTAGESLKCREASDNVLLLSVIDGIDKEVRILKKGCTSNNSASCVFLIDRPISVNWLSKERYSITLPALSFALGTVLGTMFLFSLLLCVIVTCAHKKPSKGYKSRRASDAENNEEEPLIPSENSSAVVPNSSYQATVNAARNHNQVSPTFESSYSSNAKTAPMKVGQNITEGLARD</sequence>
<dbReference type="Gene3D" id="2.30.180.10">
    <property type="entry name" value="FAS1 domain"/>
    <property type="match status" value="3"/>
</dbReference>
<dbReference type="EMBL" id="CR382124">
    <property type="protein sequence ID" value="CAH00595.1"/>
    <property type="molecule type" value="Genomic_DNA"/>
</dbReference>
<dbReference type="PaxDb" id="284590-Q6CRE0"/>
<evidence type="ECO:0000256" key="2">
    <source>
        <dbReference type="SAM" id="Phobius"/>
    </source>
</evidence>
<dbReference type="eggNOG" id="KOG1437">
    <property type="taxonomic scope" value="Eukaryota"/>
</dbReference>
<dbReference type="PANTHER" id="PTHR10900">
    <property type="entry name" value="PERIOSTIN-RELATED"/>
    <property type="match status" value="1"/>
</dbReference>
<dbReference type="SUPFAM" id="SSF82153">
    <property type="entry name" value="FAS1 domain"/>
    <property type="match status" value="5"/>
</dbReference>
<protein>
    <submittedName>
        <fullName evidence="4">KLLA0D09801p</fullName>
    </submittedName>
</protein>
<dbReference type="HOGENOM" id="CLU_008441_0_0_1"/>
<evidence type="ECO:0000256" key="1">
    <source>
        <dbReference type="SAM" id="MobiDB-lite"/>
    </source>
</evidence>
<feature type="compositionally biased region" description="Polar residues" evidence="1">
    <location>
        <begin position="821"/>
        <end position="859"/>
    </location>
</feature>
<dbReference type="AlphaFoldDB" id="Q6CRE0"/>
<dbReference type="RefSeq" id="XP_453499.1">
    <property type="nucleotide sequence ID" value="XM_453499.1"/>
</dbReference>
<evidence type="ECO:0000313" key="4">
    <source>
        <dbReference type="EMBL" id="CAH00595.1"/>
    </source>
</evidence>
<dbReference type="InterPro" id="IPR050904">
    <property type="entry name" value="Adhesion/Biosynth-related"/>
</dbReference>
<keyword evidence="2" id="KW-1133">Transmembrane helix</keyword>
<dbReference type="InterPro" id="IPR036378">
    <property type="entry name" value="FAS1_dom_sf"/>
</dbReference>
<dbReference type="STRING" id="284590.Q6CRE0"/>
<reference evidence="4 5" key="1">
    <citation type="journal article" date="2004" name="Nature">
        <title>Genome evolution in yeasts.</title>
        <authorList>
            <consortium name="Genolevures"/>
            <person name="Dujon B."/>
            <person name="Sherman D."/>
            <person name="Fischer G."/>
            <person name="Durrens P."/>
            <person name="Casaregola S."/>
            <person name="Lafontaine I."/>
            <person name="de Montigny J."/>
            <person name="Marck C."/>
            <person name="Neuveglise C."/>
            <person name="Talla E."/>
            <person name="Goffard N."/>
            <person name="Frangeul L."/>
            <person name="Aigle M."/>
            <person name="Anthouard V."/>
            <person name="Babour A."/>
            <person name="Barbe V."/>
            <person name="Barnay S."/>
            <person name="Blanchin S."/>
            <person name="Beckerich J.M."/>
            <person name="Beyne E."/>
            <person name="Bleykasten C."/>
            <person name="Boisrame A."/>
            <person name="Boyer J."/>
            <person name="Cattolico L."/>
            <person name="Confanioleri F."/>
            <person name="de Daruvar A."/>
            <person name="Despons L."/>
            <person name="Fabre E."/>
            <person name="Fairhead C."/>
            <person name="Ferry-Dumazet H."/>
            <person name="Groppi A."/>
            <person name="Hantraye F."/>
            <person name="Hennequin C."/>
            <person name="Jauniaux N."/>
            <person name="Joyet P."/>
            <person name="Kachouri R."/>
            <person name="Kerrest A."/>
            <person name="Koszul R."/>
            <person name="Lemaire M."/>
            <person name="Lesur I."/>
            <person name="Ma L."/>
            <person name="Muller H."/>
            <person name="Nicaud J.M."/>
            <person name="Nikolski M."/>
            <person name="Oztas S."/>
            <person name="Ozier-Kalogeropoulos O."/>
            <person name="Pellenz S."/>
            <person name="Potier S."/>
            <person name="Richard G.F."/>
            <person name="Straub M.L."/>
            <person name="Suleau A."/>
            <person name="Swennene D."/>
            <person name="Tekaia F."/>
            <person name="Wesolowski-Louvel M."/>
            <person name="Westhof E."/>
            <person name="Wirth B."/>
            <person name="Zeniou-Meyer M."/>
            <person name="Zivanovic I."/>
            <person name="Bolotin-Fukuhara M."/>
            <person name="Thierry A."/>
            <person name="Bouchier C."/>
            <person name="Caudron B."/>
            <person name="Scarpelli C."/>
            <person name="Gaillardin C."/>
            <person name="Weissenbach J."/>
            <person name="Wincker P."/>
            <person name="Souciet J.L."/>
        </authorList>
    </citation>
    <scope>NUCLEOTIDE SEQUENCE [LARGE SCALE GENOMIC DNA]</scope>
    <source>
        <strain evidence="5">ATCC 8585 / CBS 2359 / DSM 70799 / NBRC 1267 / NRRL Y-1140 / WM37</strain>
    </source>
</reference>
<name>Q6CRE0_KLULA</name>
<keyword evidence="5" id="KW-1185">Reference proteome</keyword>
<dbReference type="InterPro" id="IPR000782">
    <property type="entry name" value="FAS1_domain"/>
</dbReference>
<dbReference type="PROSITE" id="PS50213">
    <property type="entry name" value="FAS1"/>
    <property type="match status" value="3"/>
</dbReference>
<dbReference type="Pfam" id="PF02469">
    <property type="entry name" value="Fasciclin"/>
    <property type="match status" value="2"/>
</dbReference>
<dbReference type="OMA" id="FCSSNKR"/>
<dbReference type="InParanoid" id="Q6CRE0"/>
<evidence type="ECO:0000259" key="3">
    <source>
        <dbReference type="PROSITE" id="PS50213"/>
    </source>
</evidence>
<feature type="domain" description="FAS1" evidence="3">
    <location>
        <begin position="471"/>
        <end position="612"/>
    </location>
</feature>